<dbReference type="CDD" id="cd03506">
    <property type="entry name" value="Delta6-FADS-like"/>
    <property type="match status" value="1"/>
</dbReference>
<dbReference type="PANTHER" id="PTHR19353">
    <property type="entry name" value="FATTY ACID DESATURASE 2"/>
    <property type="match status" value="1"/>
</dbReference>
<dbReference type="InterPro" id="IPR012171">
    <property type="entry name" value="Fatty_acid_desaturase"/>
</dbReference>
<sequence length="466" mass="54989">MGKGGKLNEEKTTYSWDEISRHDKKDDRWLVIQGDVYNITDWSNRHPGGSRVIGHYAGQDATVTDDTHTVNILKDTFTLKLKFIQLFENKFLHFRMHFRAFHNDIDHVKKYLKPLKLGGVEQNQERSIEEDFRDLRSTAEKMGLFKTSYVYFVVYLIHIIVIEVLSYLTLYYFGTGWVPLLTSIFLYGIVQAQSGFLAHDFGHLSVFHNTALDHFFEYFLLAYMKGVSPLWWNHMHFQHHAKPNVMGKDPDVRLDTFLVVGDVMPVEVAKSREKSIPFDLQHKYFPVLGPPLLFPVYFHFTIYRHVFTRKLWLDLAVMLLFNLKFILIFVPLLGWGWTLFYYEAFRVVDSMWFTWVTQSNHIPMHIEHDDKKPWLKLHLFATCDVEKSFFNDWFTGHLNFQIEHHLFPTMPRHNLYKIQPLVKSLCNKHGIPFEVKSLQKSFADILKSLKHSGEIWSAAYNAHHLS</sequence>
<keyword evidence="6" id="KW-0443">Lipid metabolism</keyword>
<dbReference type="PROSITE" id="PS50255">
    <property type="entry name" value="CYTOCHROME_B5_2"/>
    <property type="match status" value="1"/>
</dbReference>
<evidence type="ECO:0000256" key="4">
    <source>
        <dbReference type="ARBA" id="ARBA00022989"/>
    </source>
</evidence>
<evidence type="ECO:0000256" key="3">
    <source>
        <dbReference type="ARBA" id="ARBA00022692"/>
    </source>
</evidence>
<dbReference type="SMART" id="SM01117">
    <property type="entry name" value="Cyt-b5"/>
    <property type="match status" value="1"/>
</dbReference>
<dbReference type="PIRSF" id="PIRSF015921">
    <property type="entry name" value="FA_sphinglp_des"/>
    <property type="match status" value="1"/>
</dbReference>
<accession>A0A6J8B749</accession>
<evidence type="ECO:0000256" key="6">
    <source>
        <dbReference type="ARBA" id="ARBA00023098"/>
    </source>
</evidence>
<keyword evidence="7 8" id="KW-0472">Membrane</keyword>
<dbReference type="EMBL" id="CACVKT020002401">
    <property type="protein sequence ID" value="CAC5377877.1"/>
    <property type="molecule type" value="Genomic_DNA"/>
</dbReference>
<evidence type="ECO:0000256" key="2">
    <source>
        <dbReference type="ARBA" id="ARBA00009295"/>
    </source>
</evidence>
<dbReference type="PANTHER" id="PTHR19353:SF88">
    <property type="entry name" value="DELTA(5) FATTY ACID DESATURASE FAT-4"/>
    <property type="match status" value="1"/>
</dbReference>
<evidence type="ECO:0000256" key="1">
    <source>
        <dbReference type="ARBA" id="ARBA00004141"/>
    </source>
</evidence>
<reference evidence="10 11" key="1">
    <citation type="submission" date="2020-06" db="EMBL/GenBank/DDBJ databases">
        <authorList>
            <person name="Li R."/>
            <person name="Bekaert M."/>
        </authorList>
    </citation>
    <scope>NUCLEOTIDE SEQUENCE [LARGE SCALE GENOMIC DNA]</scope>
    <source>
        <strain evidence="11">wild</strain>
    </source>
</reference>
<feature type="transmembrane region" description="Helical" evidence="8">
    <location>
        <begin position="284"/>
        <end position="303"/>
    </location>
</feature>
<evidence type="ECO:0000256" key="7">
    <source>
        <dbReference type="ARBA" id="ARBA00023136"/>
    </source>
</evidence>
<dbReference type="Pfam" id="PF00173">
    <property type="entry name" value="Cyt-b5"/>
    <property type="match status" value="1"/>
</dbReference>
<dbReference type="GO" id="GO:0016020">
    <property type="term" value="C:membrane"/>
    <property type="evidence" value="ECO:0007669"/>
    <property type="project" value="UniProtKB-SubCell"/>
</dbReference>
<dbReference type="OrthoDB" id="260091at2759"/>
<keyword evidence="5 10" id="KW-0560">Oxidoreductase</keyword>
<feature type="domain" description="Cytochrome b5 heme-binding" evidence="9">
    <location>
        <begin position="11"/>
        <end position="62"/>
    </location>
</feature>
<comment type="similarity">
    <text evidence="2">Belongs to the fatty acid desaturase type 1 family.</text>
</comment>
<feature type="transmembrane region" description="Helical" evidence="8">
    <location>
        <begin position="149"/>
        <end position="170"/>
    </location>
</feature>
<protein>
    <submittedName>
        <fullName evidence="10">FADS2</fullName>
        <ecNumber evidence="10">1.14.19.3</ecNumber>
    </submittedName>
</protein>
<evidence type="ECO:0000313" key="11">
    <source>
        <dbReference type="Proteomes" id="UP000507470"/>
    </source>
</evidence>
<comment type="subcellular location">
    <subcellularLocation>
        <location evidence="1">Membrane</location>
        <topology evidence="1">Multi-pass membrane protein</topology>
    </subcellularLocation>
</comment>
<dbReference type="Gene3D" id="3.10.120.10">
    <property type="entry name" value="Cytochrome b5-like heme/steroid binding domain"/>
    <property type="match status" value="1"/>
</dbReference>
<dbReference type="InterPro" id="IPR036400">
    <property type="entry name" value="Cyt_B5-like_heme/steroid_sf"/>
</dbReference>
<evidence type="ECO:0000259" key="9">
    <source>
        <dbReference type="PROSITE" id="PS50255"/>
    </source>
</evidence>
<evidence type="ECO:0000313" key="10">
    <source>
        <dbReference type="EMBL" id="CAC5377877.1"/>
    </source>
</evidence>
<gene>
    <name evidence="10" type="ORF">MCOR_14138</name>
</gene>
<dbReference type="EC" id="1.14.19.3" evidence="10"/>
<name>A0A6J8B749_MYTCO</name>
<dbReference type="GO" id="GO:0006629">
    <property type="term" value="P:lipid metabolic process"/>
    <property type="evidence" value="ECO:0007669"/>
    <property type="project" value="UniProtKB-KW"/>
</dbReference>
<dbReference type="Pfam" id="PF00487">
    <property type="entry name" value="FA_desaturase"/>
    <property type="match status" value="1"/>
</dbReference>
<dbReference type="SUPFAM" id="SSF55856">
    <property type="entry name" value="Cytochrome b5-like heme/steroid binding domain"/>
    <property type="match status" value="1"/>
</dbReference>
<dbReference type="InterPro" id="IPR005804">
    <property type="entry name" value="FA_desaturase_dom"/>
</dbReference>
<dbReference type="Proteomes" id="UP000507470">
    <property type="component" value="Unassembled WGS sequence"/>
</dbReference>
<keyword evidence="11" id="KW-1185">Reference proteome</keyword>
<keyword evidence="4 8" id="KW-1133">Transmembrane helix</keyword>
<feature type="transmembrane region" description="Helical" evidence="8">
    <location>
        <begin position="176"/>
        <end position="198"/>
    </location>
</feature>
<organism evidence="10 11">
    <name type="scientific">Mytilus coruscus</name>
    <name type="common">Sea mussel</name>
    <dbReference type="NCBI Taxonomy" id="42192"/>
    <lineage>
        <taxon>Eukaryota</taxon>
        <taxon>Metazoa</taxon>
        <taxon>Spiralia</taxon>
        <taxon>Lophotrochozoa</taxon>
        <taxon>Mollusca</taxon>
        <taxon>Bivalvia</taxon>
        <taxon>Autobranchia</taxon>
        <taxon>Pteriomorphia</taxon>
        <taxon>Mytilida</taxon>
        <taxon>Mytiloidea</taxon>
        <taxon>Mytilidae</taxon>
        <taxon>Mytilinae</taxon>
        <taxon>Mytilus</taxon>
    </lineage>
</organism>
<dbReference type="AlphaFoldDB" id="A0A6J8B749"/>
<dbReference type="InterPro" id="IPR001199">
    <property type="entry name" value="Cyt_B5-like_heme/steroid-bd"/>
</dbReference>
<evidence type="ECO:0000256" key="8">
    <source>
        <dbReference type="SAM" id="Phobius"/>
    </source>
</evidence>
<evidence type="ECO:0000256" key="5">
    <source>
        <dbReference type="ARBA" id="ARBA00023002"/>
    </source>
</evidence>
<dbReference type="GO" id="GO:0016213">
    <property type="term" value="F:acyl-CoA 6-desaturase activity"/>
    <property type="evidence" value="ECO:0007669"/>
    <property type="project" value="UniProtKB-EC"/>
</dbReference>
<keyword evidence="3 8" id="KW-0812">Transmembrane</keyword>
<proteinExistence type="inferred from homology"/>
<feature type="transmembrane region" description="Helical" evidence="8">
    <location>
        <begin position="315"/>
        <end position="342"/>
    </location>
</feature>